<keyword evidence="4" id="KW-1003">Cell membrane</keyword>
<dbReference type="PANTHER" id="PTHR33446">
    <property type="entry name" value="PROTEIN TONB-RELATED"/>
    <property type="match status" value="1"/>
</dbReference>
<dbReference type="PROSITE" id="PS52015">
    <property type="entry name" value="TONB_CTD"/>
    <property type="match status" value="1"/>
</dbReference>
<keyword evidence="8 11" id="KW-1133">Transmembrane helix</keyword>
<keyword evidence="3" id="KW-0813">Transport</keyword>
<dbReference type="NCBIfam" id="TIGR01352">
    <property type="entry name" value="tonB_Cterm"/>
    <property type="match status" value="1"/>
</dbReference>
<dbReference type="SUPFAM" id="SSF74653">
    <property type="entry name" value="TolA/TonB C-terminal domain"/>
    <property type="match status" value="1"/>
</dbReference>
<comment type="similarity">
    <text evidence="2">Belongs to the TonB family.</text>
</comment>
<organism evidence="13 14">
    <name type="scientific">Burkholderia pyrrocinia</name>
    <name type="common">Pseudomonas pyrrocinia</name>
    <dbReference type="NCBI Taxonomy" id="60550"/>
    <lineage>
        <taxon>Bacteria</taxon>
        <taxon>Pseudomonadati</taxon>
        <taxon>Pseudomonadota</taxon>
        <taxon>Betaproteobacteria</taxon>
        <taxon>Burkholderiales</taxon>
        <taxon>Burkholderiaceae</taxon>
        <taxon>Burkholderia</taxon>
        <taxon>Burkholderia cepacia complex</taxon>
    </lineage>
</organism>
<keyword evidence="6 11" id="KW-0812">Transmembrane</keyword>
<feature type="domain" description="TonB C-terminal" evidence="12">
    <location>
        <begin position="162"/>
        <end position="253"/>
    </location>
</feature>
<evidence type="ECO:0000256" key="10">
    <source>
        <dbReference type="SAM" id="MobiDB-lite"/>
    </source>
</evidence>
<accession>A0A2Z5NAI6</accession>
<evidence type="ECO:0000256" key="1">
    <source>
        <dbReference type="ARBA" id="ARBA00004383"/>
    </source>
</evidence>
<comment type="subcellular location">
    <subcellularLocation>
        <location evidence="1">Cell inner membrane</location>
        <topology evidence="1">Single-pass membrane protein</topology>
        <orientation evidence="1">Periplasmic side</orientation>
    </subcellularLocation>
</comment>
<dbReference type="OrthoDB" id="9792439at2"/>
<sequence>MAPARRPREPLHAVALAVLVVHAAILVALWHASTDDARSTLPRALAVEIDASAPMNAAVPAWHRQPDATVSRPRAHAQVSRDVLTHRDSRPSVPAPRRADQRTPARTAATEAAKPAGEGSRAVSAPSPALPAAASAPTDTTAAAARTVPASPATTAAEPVTAPRFAAAYLRNPAPDYPDLAQQRGWEGTTFLNVHVLANGRPDQVLLSATSGHDALDDAAVAAVRDWRFVPAKRGMEPTDGWVKVPVVFKLGN</sequence>
<keyword evidence="7" id="KW-0653">Protein transport</keyword>
<proteinExistence type="inferred from homology"/>
<dbReference type="Pfam" id="PF03544">
    <property type="entry name" value="TonB_C"/>
    <property type="match status" value="1"/>
</dbReference>
<evidence type="ECO:0000256" key="9">
    <source>
        <dbReference type="ARBA" id="ARBA00023136"/>
    </source>
</evidence>
<feature type="transmembrane region" description="Helical" evidence="11">
    <location>
        <begin position="12"/>
        <end position="32"/>
    </location>
</feature>
<evidence type="ECO:0000256" key="7">
    <source>
        <dbReference type="ARBA" id="ARBA00022927"/>
    </source>
</evidence>
<feature type="compositionally biased region" description="Low complexity" evidence="10">
    <location>
        <begin position="104"/>
        <end position="156"/>
    </location>
</feature>
<reference evidence="13 14" key="1">
    <citation type="journal article" date="2018" name="ISME J.">
        <title>Involvement of Burkholderiaceae and sulfurous volatiles in disease-suppressive soils.</title>
        <authorList>
            <person name="Carrion V.J."/>
            <person name="Cordovez V."/>
            <person name="Tyc O."/>
            <person name="Etalo D.W."/>
            <person name="de Bruijn I."/>
            <person name="de Jager V.C."/>
            <person name="Medema M.H."/>
            <person name="Eberl L."/>
            <person name="Raaijmakers J.M."/>
        </authorList>
    </citation>
    <scope>NUCLEOTIDE SEQUENCE [LARGE SCALE GENOMIC DNA]</scope>
    <source>
        <strain evidence="14">mHSR5</strain>
    </source>
</reference>
<evidence type="ECO:0000313" key="14">
    <source>
        <dbReference type="Proteomes" id="UP000253104"/>
    </source>
</evidence>
<evidence type="ECO:0000256" key="6">
    <source>
        <dbReference type="ARBA" id="ARBA00022692"/>
    </source>
</evidence>
<name>A0A2Z5NAI6_BURPY</name>
<dbReference type="InterPro" id="IPR006260">
    <property type="entry name" value="TonB/TolA_C"/>
</dbReference>
<evidence type="ECO:0000256" key="2">
    <source>
        <dbReference type="ARBA" id="ARBA00006555"/>
    </source>
</evidence>
<dbReference type="GO" id="GO:0098797">
    <property type="term" value="C:plasma membrane protein complex"/>
    <property type="evidence" value="ECO:0007669"/>
    <property type="project" value="TreeGrafter"/>
</dbReference>
<dbReference type="Proteomes" id="UP000253104">
    <property type="component" value="Chromosome mHSR5_C"/>
</dbReference>
<gene>
    <name evidence="13" type="ORF">CUJ89_33445</name>
</gene>
<dbReference type="PANTHER" id="PTHR33446:SF2">
    <property type="entry name" value="PROTEIN TONB"/>
    <property type="match status" value="1"/>
</dbReference>
<evidence type="ECO:0000313" key="13">
    <source>
        <dbReference type="EMBL" id="AXF26070.1"/>
    </source>
</evidence>
<dbReference type="InterPro" id="IPR037682">
    <property type="entry name" value="TonB_C"/>
</dbReference>
<feature type="region of interest" description="Disordered" evidence="10">
    <location>
        <begin position="65"/>
        <end position="156"/>
    </location>
</feature>
<dbReference type="InterPro" id="IPR051045">
    <property type="entry name" value="TonB-dependent_transducer"/>
</dbReference>
<dbReference type="EMBL" id="CP024904">
    <property type="protein sequence ID" value="AXF26070.1"/>
    <property type="molecule type" value="Genomic_DNA"/>
</dbReference>
<evidence type="ECO:0000256" key="8">
    <source>
        <dbReference type="ARBA" id="ARBA00022989"/>
    </source>
</evidence>
<dbReference type="GO" id="GO:0015031">
    <property type="term" value="P:protein transport"/>
    <property type="evidence" value="ECO:0007669"/>
    <property type="project" value="UniProtKB-KW"/>
</dbReference>
<keyword evidence="9 11" id="KW-0472">Membrane</keyword>
<evidence type="ECO:0000256" key="4">
    <source>
        <dbReference type="ARBA" id="ARBA00022475"/>
    </source>
</evidence>
<evidence type="ECO:0000259" key="12">
    <source>
        <dbReference type="PROSITE" id="PS52015"/>
    </source>
</evidence>
<dbReference type="GO" id="GO:0055085">
    <property type="term" value="P:transmembrane transport"/>
    <property type="evidence" value="ECO:0007669"/>
    <property type="project" value="InterPro"/>
</dbReference>
<dbReference type="AlphaFoldDB" id="A0A2Z5NAI6"/>
<protein>
    <submittedName>
        <fullName evidence="13">Energy transducer TonB</fullName>
    </submittedName>
</protein>
<dbReference type="GO" id="GO:0031992">
    <property type="term" value="F:energy transducer activity"/>
    <property type="evidence" value="ECO:0007669"/>
    <property type="project" value="TreeGrafter"/>
</dbReference>
<evidence type="ECO:0000256" key="3">
    <source>
        <dbReference type="ARBA" id="ARBA00022448"/>
    </source>
</evidence>
<keyword evidence="5" id="KW-0997">Cell inner membrane</keyword>
<evidence type="ECO:0000256" key="5">
    <source>
        <dbReference type="ARBA" id="ARBA00022519"/>
    </source>
</evidence>
<dbReference type="Gene3D" id="3.30.1150.10">
    <property type="match status" value="1"/>
</dbReference>
<evidence type="ECO:0000256" key="11">
    <source>
        <dbReference type="SAM" id="Phobius"/>
    </source>
</evidence>